<name>A0A6J4LY10_9ACTN</name>
<proteinExistence type="predicted"/>
<evidence type="ECO:0000256" key="1">
    <source>
        <dbReference type="SAM" id="MobiDB-lite"/>
    </source>
</evidence>
<feature type="compositionally biased region" description="Basic and acidic residues" evidence="1">
    <location>
        <begin position="31"/>
        <end position="40"/>
    </location>
</feature>
<dbReference type="EMBL" id="CADCUB010000121">
    <property type="protein sequence ID" value="CAA9343961.1"/>
    <property type="molecule type" value="Genomic_DNA"/>
</dbReference>
<feature type="compositionally biased region" description="Basic residues" evidence="1">
    <location>
        <begin position="8"/>
        <end position="29"/>
    </location>
</feature>
<evidence type="ECO:0000313" key="2">
    <source>
        <dbReference type="EMBL" id="CAA9343961.1"/>
    </source>
</evidence>
<dbReference type="EC" id="5.1.3.2" evidence="2"/>
<protein>
    <submittedName>
        <fullName evidence="2">UDP-glucose 4-epimerase</fullName>
        <ecNumber evidence="2">5.1.3.2</ecNumber>
    </submittedName>
</protein>
<gene>
    <name evidence="2" type="ORF">AVDCRST_MAG07-2572</name>
</gene>
<reference evidence="2" key="1">
    <citation type="submission" date="2020-02" db="EMBL/GenBank/DDBJ databases">
        <authorList>
            <person name="Meier V. D."/>
        </authorList>
    </citation>
    <scope>NUCLEOTIDE SEQUENCE</scope>
    <source>
        <strain evidence="2">AVDCRST_MAG07</strain>
    </source>
</reference>
<feature type="compositionally biased region" description="Basic and acidic residues" evidence="1">
    <location>
        <begin position="73"/>
        <end position="83"/>
    </location>
</feature>
<feature type="non-terminal residue" evidence="2">
    <location>
        <position position="1"/>
    </location>
</feature>
<accession>A0A6J4LY10</accession>
<feature type="non-terminal residue" evidence="2">
    <location>
        <position position="320"/>
    </location>
</feature>
<feature type="region of interest" description="Disordered" evidence="1">
    <location>
        <begin position="1"/>
        <end position="147"/>
    </location>
</feature>
<feature type="region of interest" description="Disordered" evidence="1">
    <location>
        <begin position="170"/>
        <end position="320"/>
    </location>
</feature>
<keyword evidence="2" id="KW-0413">Isomerase</keyword>
<sequence>DMAGHGRSGLHRCARRARPAAGRRARGGARRPVDGAERPGRPGCRVRAGQRARPGPGPQDPARARRHRRGAHRRQEAGRRVDGRPAALLPGERRGHRRPARGVPGQGRRQGGVLLERGDVRPARRRAGRRGHPGRPAVAVRREQAHRRVGPAALRARLRHALDAAALLQRGRGGHTRARRHRGLQPHPDGLRAARGGGAAAGVRRRLPDARRHLHPRLRPRRRHRRRPPGGGPGAGGRPAGRDLQHRPRRGQLGPRRPAGGRRGHRPGHHPRHRRAPCRRPRPRRRQGRPHPRGAGLLGPARPAVDGRVGLGGLAAAAPV</sequence>
<feature type="compositionally biased region" description="Basic residues" evidence="1">
    <location>
        <begin position="259"/>
        <end position="292"/>
    </location>
</feature>
<feature type="compositionally biased region" description="Basic residues" evidence="1">
    <location>
        <begin position="172"/>
        <end position="184"/>
    </location>
</feature>
<organism evidence="2">
    <name type="scientific">uncultured Frankineae bacterium</name>
    <dbReference type="NCBI Taxonomy" id="437475"/>
    <lineage>
        <taxon>Bacteria</taxon>
        <taxon>Bacillati</taxon>
        <taxon>Actinomycetota</taxon>
        <taxon>Actinomycetes</taxon>
        <taxon>Frankiales</taxon>
        <taxon>environmental samples</taxon>
    </lineage>
</organism>
<dbReference type="AlphaFoldDB" id="A0A6J4LY10"/>
<dbReference type="GO" id="GO:0003978">
    <property type="term" value="F:UDP-glucose 4-epimerase activity"/>
    <property type="evidence" value="ECO:0007669"/>
    <property type="project" value="UniProtKB-EC"/>
</dbReference>
<feature type="compositionally biased region" description="Basic residues" evidence="1">
    <location>
        <begin position="123"/>
        <end position="133"/>
    </location>
</feature>
<feature type="compositionally biased region" description="Basic residues" evidence="1">
    <location>
        <begin position="212"/>
        <end position="228"/>
    </location>
</feature>